<gene>
    <name evidence="6" type="ORF">L1F29_13655</name>
</gene>
<evidence type="ECO:0000256" key="2">
    <source>
        <dbReference type="ARBA" id="ARBA00022729"/>
    </source>
</evidence>
<keyword evidence="4" id="KW-0456">Lyase</keyword>
<name>A0ABY5SJW6_9BACL</name>
<feature type="domain" description="Heparinase II/III-like C-terminal" evidence="5">
    <location>
        <begin position="392"/>
        <end position="578"/>
    </location>
</feature>
<dbReference type="Pfam" id="PF07940">
    <property type="entry name" value="Hepar_II_III_C"/>
    <property type="match status" value="1"/>
</dbReference>
<dbReference type="SUPFAM" id="SSF48230">
    <property type="entry name" value="Chondroitin AC/alginate lyase"/>
    <property type="match status" value="1"/>
</dbReference>
<dbReference type="Gene3D" id="1.50.10.100">
    <property type="entry name" value="Chondroitin AC/alginate lyase"/>
    <property type="match status" value="1"/>
</dbReference>
<evidence type="ECO:0000313" key="7">
    <source>
        <dbReference type="Proteomes" id="UP001057877"/>
    </source>
</evidence>
<proteinExistence type="predicted"/>
<reference evidence="6" key="1">
    <citation type="submission" date="2022-01" db="EMBL/GenBank/DDBJ databases">
        <title>Paenibacillus spongiae sp. nov., isolated from marine sponge.</title>
        <authorList>
            <person name="Li Z."/>
            <person name="Zhang M."/>
        </authorList>
    </citation>
    <scope>NUCLEOTIDE SEQUENCE</scope>
    <source>
        <strain evidence="6">PHS-Z3</strain>
    </source>
</reference>
<dbReference type="EMBL" id="CP091430">
    <property type="protein sequence ID" value="UVI32805.1"/>
    <property type="molecule type" value="Genomic_DNA"/>
</dbReference>
<keyword evidence="7" id="KW-1185">Reference proteome</keyword>
<keyword evidence="3" id="KW-0574">Periplasm</keyword>
<dbReference type="Gene3D" id="2.70.98.70">
    <property type="match status" value="1"/>
</dbReference>
<dbReference type="InterPro" id="IPR008929">
    <property type="entry name" value="Chondroitin_lyas"/>
</dbReference>
<dbReference type="RefSeq" id="WP_258388855.1">
    <property type="nucleotide sequence ID" value="NZ_CP091430.1"/>
</dbReference>
<dbReference type="PANTHER" id="PTHR39210">
    <property type="entry name" value="HEPARIN-SULFATE LYASE"/>
    <property type="match status" value="1"/>
</dbReference>
<evidence type="ECO:0000256" key="1">
    <source>
        <dbReference type="ARBA" id="ARBA00004418"/>
    </source>
</evidence>
<dbReference type="PANTHER" id="PTHR39210:SF1">
    <property type="entry name" value="HEPARIN-SULFATE LYASE"/>
    <property type="match status" value="1"/>
</dbReference>
<evidence type="ECO:0000256" key="3">
    <source>
        <dbReference type="ARBA" id="ARBA00022764"/>
    </source>
</evidence>
<evidence type="ECO:0000256" key="4">
    <source>
        <dbReference type="ARBA" id="ARBA00023239"/>
    </source>
</evidence>
<organism evidence="6 7">
    <name type="scientific">Paenibacillus spongiae</name>
    <dbReference type="NCBI Taxonomy" id="2909671"/>
    <lineage>
        <taxon>Bacteria</taxon>
        <taxon>Bacillati</taxon>
        <taxon>Bacillota</taxon>
        <taxon>Bacilli</taxon>
        <taxon>Bacillales</taxon>
        <taxon>Paenibacillaceae</taxon>
        <taxon>Paenibacillus</taxon>
    </lineage>
</organism>
<keyword evidence="2" id="KW-0732">Signal</keyword>
<evidence type="ECO:0000313" key="6">
    <source>
        <dbReference type="EMBL" id="UVI32805.1"/>
    </source>
</evidence>
<accession>A0ABY5SJW6</accession>
<comment type="subcellular location">
    <subcellularLocation>
        <location evidence="1">Periplasm</location>
    </subcellularLocation>
</comment>
<sequence>MNVTMRLVEDWQAVREKIKSHSWAEQIVNQIKPQTDWWAAHYEDDPARVAGWGHHYFCDKCFASLIFDPEKPNEHRCSGCGQLREAQEADDAWCYIYRSTVGSQVFHAAVLYNIYEDPAYLAFIRKVLAFYCDHYGTFQVRTPPGQEGMFSGTDLTDAVTVIAMLKGLELVKEELTGEELETYKHRFFLPEAAFLIEKVGCTPNIICWMKAAAGMIGLFFNERIWCERAAEGEYGIKKKLSDGLLPEGFWYEASFHYHFYCADGLTYYLAFCKLYGYDFPEMEDALLRMYRYPVRYAFPNGEFPNPNDGWPLLSFDNYAHQYEWIRQIQDEAPFRYALAHCYRTSAADGKTANIGGIDRLLFGREWGGVKLAEGHLDRYLPDGKSTFDPDIYFGLLQSGEASVFLKYGFVLRGHSHADIMNIEIFLQDEVISRDISNSGYGSDLFREWQRKTVAHNSVMVDKQTQPNRPTGQMVAFDQEQNSCFASAKDVYPGIDFARRLQLFPDRLEDEFEVQASGDDQDEHVIDWLFHCSGEVESKLAFAKSAQPGDADGYQLMLDVSRCDTDEDWEVSWRLPDKTLTLHMAGSPGTSVYLFRGYEHRLDRTRWGVLVRRTGRSTSFNAVHRFAVSQNH</sequence>
<evidence type="ECO:0000259" key="5">
    <source>
        <dbReference type="Pfam" id="PF07940"/>
    </source>
</evidence>
<protein>
    <submittedName>
        <fullName evidence="6">Heparinase II/III family protein</fullName>
    </submittedName>
</protein>
<dbReference type="Proteomes" id="UP001057877">
    <property type="component" value="Chromosome"/>
</dbReference>
<dbReference type="InterPro" id="IPR012480">
    <property type="entry name" value="Hepar_II_III_C"/>
</dbReference>